<dbReference type="GO" id="GO:0005886">
    <property type="term" value="C:plasma membrane"/>
    <property type="evidence" value="ECO:0007669"/>
    <property type="project" value="UniProtKB-SubCell"/>
</dbReference>
<dbReference type="Gene3D" id="3.90.550.10">
    <property type="entry name" value="Spore Coat Polysaccharide Biosynthesis Protein SpsA, Chain A"/>
    <property type="match status" value="1"/>
</dbReference>
<dbReference type="SUPFAM" id="SSF53448">
    <property type="entry name" value="Nucleotide-diphospho-sugar transferases"/>
    <property type="match status" value="1"/>
</dbReference>
<reference evidence="9" key="1">
    <citation type="submission" date="2017-09" db="EMBL/GenBank/DDBJ databases">
        <title>Depth-based differentiation of microbial function through sediment-hosted aquifers and enrichment of novel symbionts in the deep terrestrial subsurface.</title>
        <authorList>
            <person name="Probst A.J."/>
            <person name="Ladd B."/>
            <person name="Jarett J.K."/>
            <person name="Geller-Mcgrath D.E."/>
            <person name="Sieber C.M.K."/>
            <person name="Emerson J.B."/>
            <person name="Anantharaman K."/>
            <person name="Thomas B.C."/>
            <person name="Malmstrom R."/>
            <person name="Stieglmeier M."/>
            <person name="Klingl A."/>
            <person name="Woyke T."/>
            <person name="Ryan C.M."/>
            <person name="Banfield J.F."/>
        </authorList>
    </citation>
    <scope>NUCLEOTIDE SEQUENCE [LARGE SCALE GENOMIC DNA]</scope>
</reference>
<keyword evidence="3" id="KW-0328">Glycosyltransferase</keyword>
<dbReference type="InterPro" id="IPR001173">
    <property type="entry name" value="Glyco_trans_2-like"/>
</dbReference>
<evidence type="ECO:0000313" key="8">
    <source>
        <dbReference type="EMBL" id="PJA15454.1"/>
    </source>
</evidence>
<dbReference type="PANTHER" id="PTHR43646">
    <property type="entry name" value="GLYCOSYLTRANSFERASE"/>
    <property type="match status" value="1"/>
</dbReference>
<gene>
    <name evidence="8" type="ORF">COX64_00675</name>
</gene>
<feature type="domain" description="Glycosyltransferase 2-like" evidence="7">
    <location>
        <begin position="13"/>
        <end position="171"/>
    </location>
</feature>
<accession>A0A2M7W2W9</accession>
<evidence type="ECO:0000256" key="6">
    <source>
        <dbReference type="SAM" id="Phobius"/>
    </source>
</evidence>
<evidence type="ECO:0000256" key="3">
    <source>
        <dbReference type="ARBA" id="ARBA00022676"/>
    </source>
</evidence>
<comment type="caution">
    <text evidence="8">The sequence shown here is derived from an EMBL/GenBank/DDBJ whole genome shotgun (WGS) entry which is preliminary data.</text>
</comment>
<keyword evidence="4" id="KW-0808">Transferase</keyword>
<protein>
    <recommendedName>
        <fullName evidence="7">Glycosyltransferase 2-like domain-containing protein</fullName>
    </recommendedName>
</protein>
<feature type="transmembrane region" description="Helical" evidence="6">
    <location>
        <begin position="218"/>
        <end position="239"/>
    </location>
</feature>
<evidence type="ECO:0000256" key="5">
    <source>
        <dbReference type="ARBA" id="ARBA00023136"/>
    </source>
</evidence>
<keyword evidence="5 6" id="KW-0472">Membrane</keyword>
<evidence type="ECO:0000256" key="1">
    <source>
        <dbReference type="ARBA" id="ARBA00004236"/>
    </source>
</evidence>
<proteinExistence type="predicted"/>
<evidence type="ECO:0000256" key="2">
    <source>
        <dbReference type="ARBA" id="ARBA00022475"/>
    </source>
</evidence>
<dbReference type="EMBL" id="PFQB01000016">
    <property type="protein sequence ID" value="PJA15454.1"/>
    <property type="molecule type" value="Genomic_DNA"/>
</dbReference>
<comment type="subcellular location">
    <subcellularLocation>
        <location evidence="1">Cell membrane</location>
    </subcellularLocation>
</comment>
<keyword evidence="6" id="KW-1133">Transmembrane helix</keyword>
<dbReference type="AlphaFoldDB" id="A0A2M7W2W9"/>
<dbReference type="GO" id="GO:0016757">
    <property type="term" value="F:glycosyltransferase activity"/>
    <property type="evidence" value="ECO:0007669"/>
    <property type="project" value="UniProtKB-KW"/>
</dbReference>
<name>A0A2M7W2W9_9BACT</name>
<sequence>MNTEDSRTILPISIVIPAYSEEVVLPKLLESIKKQIFQPFEVIVADADSPDKTIEIARDFGCVVVKGGKVAVGRNAGAKVAKSDYLLFMDADTSLSTDTMLLEVFSDFVKTECDIASVGYVPEKKGSTRFGFLASTVLFSFWNTARKIQSITQNPSLEGGAFILVKKAAFDYLGGFDVAVALGEDRDFFARAVKAGYRYQHFNETINMSTRRFKSLKGTANAFGAGFLHYMLIGLGVYAGSKLVQKVLSKYGRLGGGKGKDQHEED</sequence>
<evidence type="ECO:0000256" key="4">
    <source>
        <dbReference type="ARBA" id="ARBA00022679"/>
    </source>
</evidence>
<dbReference type="PANTHER" id="PTHR43646:SF2">
    <property type="entry name" value="GLYCOSYLTRANSFERASE 2-LIKE DOMAIN-CONTAINING PROTEIN"/>
    <property type="match status" value="1"/>
</dbReference>
<evidence type="ECO:0000313" key="9">
    <source>
        <dbReference type="Proteomes" id="UP000228952"/>
    </source>
</evidence>
<organism evidence="8 9">
    <name type="scientific">Candidatus Dojkabacteria bacterium CG_4_10_14_0_2_um_filter_Dojkabacteria_WS6_41_15</name>
    <dbReference type="NCBI Taxonomy" id="2014249"/>
    <lineage>
        <taxon>Bacteria</taxon>
        <taxon>Candidatus Dojkabacteria</taxon>
    </lineage>
</organism>
<evidence type="ECO:0000259" key="7">
    <source>
        <dbReference type="Pfam" id="PF00535"/>
    </source>
</evidence>
<dbReference type="Pfam" id="PF00535">
    <property type="entry name" value="Glycos_transf_2"/>
    <property type="match status" value="1"/>
</dbReference>
<keyword evidence="2" id="KW-1003">Cell membrane</keyword>
<dbReference type="InterPro" id="IPR029044">
    <property type="entry name" value="Nucleotide-diphossugar_trans"/>
</dbReference>
<keyword evidence="6" id="KW-0812">Transmembrane</keyword>
<dbReference type="Proteomes" id="UP000228952">
    <property type="component" value="Unassembled WGS sequence"/>
</dbReference>